<feature type="compositionally biased region" description="Polar residues" evidence="1">
    <location>
        <begin position="16"/>
        <end position="27"/>
    </location>
</feature>
<reference evidence="3" key="2">
    <citation type="submission" date="2019-10" db="EMBL/GenBank/DDBJ databases">
        <title>A de novo genome assembly of a pear dwarfing rootstock.</title>
        <authorList>
            <person name="Wang F."/>
            <person name="Wang J."/>
            <person name="Li S."/>
            <person name="Zhang Y."/>
            <person name="Fang M."/>
            <person name="Ma L."/>
            <person name="Zhao Y."/>
            <person name="Jiang S."/>
        </authorList>
    </citation>
    <scope>NUCLEOTIDE SEQUENCE [LARGE SCALE GENOMIC DNA]</scope>
</reference>
<dbReference type="AlphaFoldDB" id="A0A5N5G9U9"/>
<dbReference type="Proteomes" id="UP000327157">
    <property type="component" value="Chromosome 17"/>
</dbReference>
<sequence length="113" mass="11921">MEMWGDRPSIHDLHSCAQSSNPDSAIPSSVGPVGLGDGVKFGDLEGDEVEGRDPGVEVEVEDAAGEVDENDDDEEEGAKDTAAAAPPDVLWGEGMGEIGFPWWWSGYGSAQLM</sequence>
<dbReference type="EMBL" id="SMOL01000487">
    <property type="protein sequence ID" value="KAB2610310.1"/>
    <property type="molecule type" value="Genomic_DNA"/>
</dbReference>
<proteinExistence type="predicted"/>
<evidence type="ECO:0000313" key="2">
    <source>
        <dbReference type="EMBL" id="KAB2610310.1"/>
    </source>
</evidence>
<accession>A0A5N5G9U9</accession>
<name>A0A5N5G9U9_9ROSA</name>
<comment type="caution">
    <text evidence="2">The sequence shown here is derived from an EMBL/GenBank/DDBJ whole genome shotgun (WGS) entry which is preliminary data.</text>
</comment>
<feature type="compositionally biased region" description="Acidic residues" evidence="1">
    <location>
        <begin position="56"/>
        <end position="77"/>
    </location>
</feature>
<reference evidence="2 3" key="1">
    <citation type="submission" date="2019-09" db="EMBL/GenBank/DDBJ databases">
        <authorList>
            <person name="Ou C."/>
        </authorList>
    </citation>
    <scope>NUCLEOTIDE SEQUENCE [LARGE SCALE GENOMIC DNA]</scope>
    <source>
        <strain evidence="2">S2</strain>
        <tissue evidence="2">Leaf</tissue>
    </source>
</reference>
<reference evidence="2 3" key="3">
    <citation type="submission" date="2019-11" db="EMBL/GenBank/DDBJ databases">
        <title>A de novo genome assembly of a pear dwarfing rootstock.</title>
        <authorList>
            <person name="Wang F."/>
            <person name="Wang J."/>
            <person name="Li S."/>
            <person name="Zhang Y."/>
            <person name="Fang M."/>
            <person name="Ma L."/>
            <person name="Zhao Y."/>
            <person name="Jiang S."/>
        </authorList>
    </citation>
    <scope>NUCLEOTIDE SEQUENCE [LARGE SCALE GENOMIC DNA]</scope>
    <source>
        <strain evidence="2">S2</strain>
        <tissue evidence="2">Leaf</tissue>
    </source>
</reference>
<organism evidence="2 3">
    <name type="scientific">Pyrus ussuriensis x Pyrus communis</name>
    <dbReference type="NCBI Taxonomy" id="2448454"/>
    <lineage>
        <taxon>Eukaryota</taxon>
        <taxon>Viridiplantae</taxon>
        <taxon>Streptophyta</taxon>
        <taxon>Embryophyta</taxon>
        <taxon>Tracheophyta</taxon>
        <taxon>Spermatophyta</taxon>
        <taxon>Magnoliopsida</taxon>
        <taxon>eudicotyledons</taxon>
        <taxon>Gunneridae</taxon>
        <taxon>Pentapetalae</taxon>
        <taxon>rosids</taxon>
        <taxon>fabids</taxon>
        <taxon>Rosales</taxon>
        <taxon>Rosaceae</taxon>
        <taxon>Amygdaloideae</taxon>
        <taxon>Maleae</taxon>
        <taxon>Pyrus</taxon>
    </lineage>
</organism>
<protein>
    <submittedName>
        <fullName evidence="2">Uncharacterized protein</fullName>
    </submittedName>
</protein>
<evidence type="ECO:0000256" key="1">
    <source>
        <dbReference type="SAM" id="MobiDB-lite"/>
    </source>
</evidence>
<keyword evidence="3" id="KW-1185">Reference proteome</keyword>
<evidence type="ECO:0000313" key="3">
    <source>
        <dbReference type="Proteomes" id="UP000327157"/>
    </source>
</evidence>
<feature type="region of interest" description="Disordered" evidence="1">
    <location>
        <begin position="1"/>
        <end position="91"/>
    </location>
</feature>
<feature type="compositionally biased region" description="Basic and acidic residues" evidence="1">
    <location>
        <begin position="1"/>
        <end position="14"/>
    </location>
</feature>
<gene>
    <name evidence="2" type="ORF">D8674_018342</name>
</gene>